<comment type="caution">
    <text evidence="1">The sequence shown here is derived from an EMBL/GenBank/DDBJ whole genome shotgun (WGS) entry which is preliminary data.</text>
</comment>
<dbReference type="EMBL" id="JAHQIW010005486">
    <property type="protein sequence ID" value="KAJ1366210.1"/>
    <property type="molecule type" value="Genomic_DNA"/>
</dbReference>
<protein>
    <submittedName>
        <fullName evidence="1">Uncharacterized protein</fullName>
    </submittedName>
</protein>
<dbReference type="AlphaFoldDB" id="A0AAD5QYH1"/>
<evidence type="ECO:0000313" key="2">
    <source>
        <dbReference type="Proteomes" id="UP001196413"/>
    </source>
</evidence>
<sequence length="238" mass="26071">MSSPSKRIIGYLYQDYQFWTDSKRTYPTARTTINQKRSIERASVEILSPQARGPSTSSGFTLPVAMVYTDKPEVSAQVPGIAVSSASAQGFVSRLVMQAVFHVLENQARSALIPDAVISSILGQLEIKIIYEPLLCQKVVFKAEENRDQNTDSCIIISNTVTGICKKNAARMCIADMATEAVPDRHKAISGTLSTTNTIMANWSRMMWQSVLNRALRMLAPDPFGSHFFSATGTVGGN</sequence>
<evidence type="ECO:0000313" key="1">
    <source>
        <dbReference type="EMBL" id="KAJ1366210.1"/>
    </source>
</evidence>
<dbReference type="Proteomes" id="UP001196413">
    <property type="component" value="Unassembled WGS sequence"/>
</dbReference>
<proteinExistence type="predicted"/>
<accession>A0AAD5QYH1</accession>
<gene>
    <name evidence="1" type="ORF">KIN20_026810</name>
</gene>
<reference evidence="1" key="1">
    <citation type="submission" date="2021-06" db="EMBL/GenBank/DDBJ databases">
        <title>Parelaphostrongylus tenuis whole genome reference sequence.</title>
        <authorList>
            <person name="Garwood T.J."/>
            <person name="Larsen P.A."/>
            <person name="Fountain-Jones N.M."/>
            <person name="Garbe J.R."/>
            <person name="Macchietto M.G."/>
            <person name="Kania S.A."/>
            <person name="Gerhold R.W."/>
            <person name="Richards J.E."/>
            <person name="Wolf T.M."/>
        </authorList>
    </citation>
    <scope>NUCLEOTIDE SEQUENCE</scope>
    <source>
        <strain evidence="1">MNPRO001-30</strain>
        <tissue evidence="1">Meninges</tissue>
    </source>
</reference>
<keyword evidence="2" id="KW-1185">Reference proteome</keyword>
<organism evidence="1 2">
    <name type="scientific">Parelaphostrongylus tenuis</name>
    <name type="common">Meningeal worm</name>
    <dbReference type="NCBI Taxonomy" id="148309"/>
    <lineage>
        <taxon>Eukaryota</taxon>
        <taxon>Metazoa</taxon>
        <taxon>Ecdysozoa</taxon>
        <taxon>Nematoda</taxon>
        <taxon>Chromadorea</taxon>
        <taxon>Rhabditida</taxon>
        <taxon>Rhabditina</taxon>
        <taxon>Rhabditomorpha</taxon>
        <taxon>Strongyloidea</taxon>
        <taxon>Metastrongylidae</taxon>
        <taxon>Parelaphostrongylus</taxon>
    </lineage>
</organism>
<name>A0AAD5QYH1_PARTN</name>